<keyword evidence="8" id="KW-1185">Reference proteome</keyword>
<evidence type="ECO:0000256" key="1">
    <source>
        <dbReference type="ARBA" id="ARBA00004141"/>
    </source>
</evidence>
<comment type="similarity">
    <text evidence="2 6">Belongs to the 4-toluene sulfonate uptake permease (TSUP) (TC 2.A.102) family.</text>
</comment>
<organism evidence="7 8">
    <name type="scientific">Congregibacter brevis</name>
    <dbReference type="NCBI Taxonomy" id="3081201"/>
    <lineage>
        <taxon>Bacteria</taxon>
        <taxon>Pseudomonadati</taxon>
        <taxon>Pseudomonadota</taxon>
        <taxon>Gammaproteobacteria</taxon>
        <taxon>Cellvibrionales</taxon>
        <taxon>Halieaceae</taxon>
        <taxon>Congregibacter</taxon>
    </lineage>
</organism>
<evidence type="ECO:0000256" key="5">
    <source>
        <dbReference type="ARBA" id="ARBA00023136"/>
    </source>
</evidence>
<feature type="transmembrane region" description="Helical" evidence="6">
    <location>
        <begin position="253"/>
        <end position="273"/>
    </location>
</feature>
<protein>
    <recommendedName>
        <fullName evidence="6">Probable membrane transporter protein</fullName>
    </recommendedName>
</protein>
<feature type="transmembrane region" description="Helical" evidence="6">
    <location>
        <begin position="39"/>
        <end position="72"/>
    </location>
</feature>
<feature type="transmembrane region" description="Helical" evidence="6">
    <location>
        <begin position="182"/>
        <end position="210"/>
    </location>
</feature>
<feature type="transmembrane region" description="Helical" evidence="6">
    <location>
        <begin position="145"/>
        <end position="162"/>
    </location>
</feature>
<gene>
    <name evidence="7" type="ORF">R0137_16095</name>
</gene>
<dbReference type="PANTHER" id="PTHR43483">
    <property type="entry name" value="MEMBRANE TRANSPORTER PROTEIN HI_0806-RELATED"/>
    <property type="match status" value="1"/>
</dbReference>
<evidence type="ECO:0000313" key="7">
    <source>
        <dbReference type="EMBL" id="WOJ96747.1"/>
    </source>
</evidence>
<dbReference type="RefSeq" id="WP_407327416.1">
    <property type="nucleotide sequence ID" value="NZ_CP136865.1"/>
</dbReference>
<accession>A0ABZ0IB54</accession>
<dbReference type="Pfam" id="PF01925">
    <property type="entry name" value="TauE"/>
    <property type="match status" value="1"/>
</dbReference>
<dbReference type="EMBL" id="CP136865">
    <property type="protein sequence ID" value="WOJ96747.1"/>
    <property type="molecule type" value="Genomic_DNA"/>
</dbReference>
<keyword evidence="4 6" id="KW-1133">Transmembrane helix</keyword>
<evidence type="ECO:0000256" key="2">
    <source>
        <dbReference type="ARBA" id="ARBA00009142"/>
    </source>
</evidence>
<feature type="transmembrane region" description="Helical" evidence="6">
    <location>
        <begin position="217"/>
        <end position="241"/>
    </location>
</feature>
<feature type="transmembrane region" description="Helical" evidence="6">
    <location>
        <begin position="122"/>
        <end position="138"/>
    </location>
</feature>
<reference evidence="7 8" key="1">
    <citation type="submission" date="2023-10" db="EMBL/GenBank/DDBJ databases">
        <title>Two novel species belonging to the OM43/NOR5 clade.</title>
        <authorList>
            <person name="Park M."/>
        </authorList>
    </citation>
    <scope>NUCLEOTIDE SEQUENCE [LARGE SCALE GENOMIC DNA]</scope>
    <source>
        <strain evidence="7 8">IMCC45268</strain>
    </source>
</reference>
<keyword evidence="3 6" id="KW-0812">Transmembrane</keyword>
<dbReference type="Proteomes" id="UP001626549">
    <property type="component" value="Chromosome"/>
</dbReference>
<comment type="subcellular location">
    <subcellularLocation>
        <location evidence="6">Cell membrane</location>
        <topology evidence="6">Multi-pass membrane protein</topology>
    </subcellularLocation>
    <subcellularLocation>
        <location evidence="1">Membrane</location>
        <topology evidence="1">Multi-pass membrane protein</topology>
    </subcellularLocation>
</comment>
<dbReference type="PANTHER" id="PTHR43483:SF3">
    <property type="entry name" value="MEMBRANE TRANSPORTER PROTEIN HI_0806-RELATED"/>
    <property type="match status" value="1"/>
</dbReference>
<dbReference type="InterPro" id="IPR002781">
    <property type="entry name" value="TM_pro_TauE-like"/>
</dbReference>
<evidence type="ECO:0000256" key="4">
    <source>
        <dbReference type="ARBA" id="ARBA00022989"/>
    </source>
</evidence>
<sequence length="304" mass="31694">MQCSLIEQVLQTYDDEEKHDNAHVATTGVRAGVVGHEMLMFIALLSGAGMIAGLTAGLFGVGGGFVVVPALLAVFPFLTDQTDNLMMVAVGTSLATIVVSSARSVHAHSKRDAVDFALLKDWAIWVLAGVLVGLWIASMADSERLIMVFAVGVLIYSIYFLFPSMFDRFKGRWAMPTGAGKAALASGLGGFSALLGIGGGTITVLTMVICNRPIHQAVATASGVGFLIGLPGMLGFVVMGLGADNLPVGSLGYVNMPALAAIAFFSVLTAPLGAKLAHSLDANQLKRIFGVYLVLVSASMFIKV</sequence>
<evidence type="ECO:0000256" key="3">
    <source>
        <dbReference type="ARBA" id="ARBA00022692"/>
    </source>
</evidence>
<name>A0ABZ0IB54_9GAMM</name>
<keyword evidence="6" id="KW-1003">Cell membrane</keyword>
<keyword evidence="5 6" id="KW-0472">Membrane</keyword>
<feature type="transmembrane region" description="Helical" evidence="6">
    <location>
        <begin position="84"/>
        <end position="102"/>
    </location>
</feature>
<evidence type="ECO:0000256" key="6">
    <source>
        <dbReference type="RuleBase" id="RU363041"/>
    </source>
</evidence>
<evidence type="ECO:0000313" key="8">
    <source>
        <dbReference type="Proteomes" id="UP001626549"/>
    </source>
</evidence>
<proteinExistence type="inferred from homology"/>